<protein>
    <submittedName>
        <fullName evidence="2">Uncharacterized protein</fullName>
    </submittedName>
</protein>
<organism evidence="1 2">
    <name type="scientific">Acrobeloides nanus</name>
    <dbReference type="NCBI Taxonomy" id="290746"/>
    <lineage>
        <taxon>Eukaryota</taxon>
        <taxon>Metazoa</taxon>
        <taxon>Ecdysozoa</taxon>
        <taxon>Nematoda</taxon>
        <taxon>Chromadorea</taxon>
        <taxon>Rhabditida</taxon>
        <taxon>Tylenchina</taxon>
        <taxon>Cephalobomorpha</taxon>
        <taxon>Cephaloboidea</taxon>
        <taxon>Cephalobidae</taxon>
        <taxon>Acrobeloides</taxon>
    </lineage>
</organism>
<evidence type="ECO:0000313" key="2">
    <source>
        <dbReference type="WBParaSite" id="ACRNAN_scaffold15300.g28567.t1"/>
    </source>
</evidence>
<dbReference type="Proteomes" id="UP000887540">
    <property type="component" value="Unplaced"/>
</dbReference>
<name>A0A914CWX2_9BILA</name>
<dbReference type="AlphaFoldDB" id="A0A914CWX2"/>
<dbReference type="WBParaSite" id="ACRNAN_scaffold15300.g28567.t1">
    <property type="protein sequence ID" value="ACRNAN_scaffold15300.g28567.t1"/>
    <property type="gene ID" value="ACRNAN_scaffold15300.g28567"/>
</dbReference>
<proteinExistence type="predicted"/>
<reference evidence="2" key="1">
    <citation type="submission" date="2022-11" db="UniProtKB">
        <authorList>
            <consortium name="WormBaseParasite"/>
        </authorList>
    </citation>
    <scope>IDENTIFICATION</scope>
</reference>
<evidence type="ECO:0000313" key="1">
    <source>
        <dbReference type="Proteomes" id="UP000887540"/>
    </source>
</evidence>
<accession>A0A914CWX2</accession>
<keyword evidence="1" id="KW-1185">Reference proteome</keyword>
<sequence>MLEQNNNSTYNRRVLPDLSGFMDCRTASQIHVIELRKQSEVQKQRLQ</sequence>